<keyword evidence="1" id="KW-0812">Transmembrane</keyword>
<proteinExistence type="predicted"/>
<protein>
    <recommendedName>
        <fullName evidence="4">DUF3592 domain-containing protein</fullName>
    </recommendedName>
</protein>
<evidence type="ECO:0000256" key="1">
    <source>
        <dbReference type="SAM" id="Phobius"/>
    </source>
</evidence>
<dbReference type="RefSeq" id="WP_237468436.1">
    <property type="nucleotide sequence ID" value="NZ_CAKLDI010000002.1"/>
</dbReference>
<dbReference type="EMBL" id="CAKLDI010000002">
    <property type="protein sequence ID" value="CAH0535522.1"/>
    <property type="molecule type" value="Genomic_DNA"/>
</dbReference>
<sequence>MIEATVVLCIVVGVIALGYLLFDLSSVFWPKIKANVLYCDVAAVRGNEQEVIYSLSTKFSYHYQDKEYVSTRTCLFGGIRDGSLLQLNMLKKRISGDSVARVCPLFPSFGIVLPAPTRQRMRYFSIAVLAIGIGIALVVHHELIGL</sequence>
<dbReference type="Proteomes" id="UP000838672">
    <property type="component" value="Unassembled WGS sequence"/>
</dbReference>
<organism evidence="2 3">
    <name type="scientific">Vibrio stylophorae</name>
    <dbReference type="NCBI Taxonomy" id="659351"/>
    <lineage>
        <taxon>Bacteria</taxon>
        <taxon>Pseudomonadati</taxon>
        <taxon>Pseudomonadota</taxon>
        <taxon>Gammaproteobacteria</taxon>
        <taxon>Vibrionales</taxon>
        <taxon>Vibrionaceae</taxon>
        <taxon>Vibrio</taxon>
    </lineage>
</organism>
<reference evidence="2" key="1">
    <citation type="submission" date="2021-11" db="EMBL/GenBank/DDBJ databases">
        <authorList>
            <person name="Rodrigo-Torres L."/>
            <person name="Arahal R. D."/>
            <person name="Lucena T."/>
        </authorList>
    </citation>
    <scope>NUCLEOTIDE SEQUENCE</scope>
    <source>
        <strain evidence="2">CECT 7929</strain>
    </source>
</reference>
<keyword evidence="1" id="KW-1133">Transmembrane helix</keyword>
<feature type="transmembrane region" description="Helical" evidence="1">
    <location>
        <begin position="123"/>
        <end position="141"/>
    </location>
</feature>
<feature type="transmembrane region" description="Helical" evidence="1">
    <location>
        <begin position="6"/>
        <end position="24"/>
    </location>
</feature>
<gene>
    <name evidence="2" type="ORF">VST7929_03093</name>
</gene>
<accession>A0ABM8ZXQ8</accession>
<name>A0ABM8ZXQ8_9VIBR</name>
<comment type="caution">
    <text evidence="2">The sequence shown here is derived from an EMBL/GenBank/DDBJ whole genome shotgun (WGS) entry which is preliminary data.</text>
</comment>
<evidence type="ECO:0008006" key="4">
    <source>
        <dbReference type="Google" id="ProtNLM"/>
    </source>
</evidence>
<keyword evidence="1" id="KW-0472">Membrane</keyword>
<keyword evidence="3" id="KW-1185">Reference proteome</keyword>
<evidence type="ECO:0000313" key="2">
    <source>
        <dbReference type="EMBL" id="CAH0535522.1"/>
    </source>
</evidence>
<evidence type="ECO:0000313" key="3">
    <source>
        <dbReference type="Proteomes" id="UP000838672"/>
    </source>
</evidence>